<name>A0A0A6P0K6_9GAMM</name>
<evidence type="ECO:0000313" key="4">
    <source>
        <dbReference type="Proteomes" id="UP000076962"/>
    </source>
</evidence>
<feature type="transmembrane region" description="Helical" evidence="1">
    <location>
        <begin position="134"/>
        <end position="151"/>
    </location>
</feature>
<feature type="transmembrane region" description="Helical" evidence="1">
    <location>
        <begin position="243"/>
        <end position="264"/>
    </location>
</feature>
<feature type="transmembrane region" description="Helical" evidence="1">
    <location>
        <begin position="187"/>
        <end position="205"/>
    </location>
</feature>
<feature type="transmembrane region" description="Helical" evidence="1">
    <location>
        <begin position="82"/>
        <end position="101"/>
    </location>
</feature>
<gene>
    <name evidence="3" type="ORF">THIOM_001617</name>
</gene>
<proteinExistence type="predicted"/>
<feature type="transmembrane region" description="Helical" evidence="1">
    <location>
        <begin position="302"/>
        <end position="323"/>
    </location>
</feature>
<dbReference type="Proteomes" id="UP000076962">
    <property type="component" value="Unassembled WGS sequence"/>
</dbReference>
<feature type="transmembrane region" description="Helical" evidence="1">
    <location>
        <begin position="158"/>
        <end position="175"/>
    </location>
</feature>
<evidence type="ECO:0000259" key="2">
    <source>
        <dbReference type="Pfam" id="PF09925"/>
    </source>
</evidence>
<keyword evidence="1" id="KW-0472">Membrane</keyword>
<feature type="domain" description="DUF2157" evidence="2">
    <location>
        <begin position="25"/>
        <end position="156"/>
    </location>
</feature>
<feature type="transmembrane region" description="Helical" evidence="1">
    <location>
        <begin position="217"/>
        <end position="237"/>
    </location>
</feature>
<comment type="caution">
    <text evidence="3">The sequence shown here is derived from an EMBL/GenBank/DDBJ whole genome shotgun (WGS) entry which is preliminary data.</text>
</comment>
<keyword evidence="1" id="KW-1133">Transmembrane helix</keyword>
<keyword evidence="4" id="KW-1185">Reference proteome</keyword>
<organism evidence="3 4">
    <name type="scientific">Candidatus Thiomargarita nelsonii</name>
    <dbReference type="NCBI Taxonomy" id="1003181"/>
    <lineage>
        <taxon>Bacteria</taxon>
        <taxon>Pseudomonadati</taxon>
        <taxon>Pseudomonadota</taxon>
        <taxon>Gammaproteobacteria</taxon>
        <taxon>Thiotrichales</taxon>
        <taxon>Thiotrichaceae</taxon>
        <taxon>Thiomargarita</taxon>
    </lineage>
</organism>
<evidence type="ECO:0000313" key="3">
    <source>
        <dbReference type="EMBL" id="OAD22569.1"/>
    </source>
</evidence>
<dbReference type="AlphaFoldDB" id="A0A0A6P0K6"/>
<protein>
    <recommendedName>
        <fullName evidence="2">DUF2157 domain-containing protein</fullName>
    </recommendedName>
</protein>
<evidence type="ECO:0000256" key="1">
    <source>
        <dbReference type="SAM" id="Phobius"/>
    </source>
</evidence>
<dbReference type="InterPro" id="IPR018677">
    <property type="entry name" value="DUF2157"/>
</dbReference>
<keyword evidence="1" id="KW-0812">Transmembrane</keyword>
<feature type="transmembrane region" description="Helical" evidence="1">
    <location>
        <begin position="52"/>
        <end position="70"/>
    </location>
</feature>
<dbReference type="Pfam" id="PF09925">
    <property type="entry name" value="DUF2157"/>
    <property type="match status" value="1"/>
</dbReference>
<dbReference type="EMBL" id="LUTY01000865">
    <property type="protein sequence ID" value="OAD22569.1"/>
    <property type="molecule type" value="Genomic_DNA"/>
</dbReference>
<sequence length="335" mass="38252">MEKHSYTLEQIPANRRLVEVLYAHGKITSETKEYALNFLYPHNQYGLWISRLMLIVGTTLVLSGLIYFFAFNWARISPALKLSSIQFGIIGCLIGVYYYSLQRISGQVLLLSASVLVGIFMAVYGQIYQTGADAYQLFMMWSLFTLGWTIISNFSAQWIFWLVITNMFVALWWTQAALPTREMEFMIFTYLAVLNGVALALREYFKEYEWLRVRWTRFVLTIATLVIMLIPITIWIAQPDRATHSNIISGIIGLVGHGVAYFVYRHKLPDMWSLAATVLSGCVIVEVAGFKILSEMFRGPDAAMFLMGGLMTLGVFTSAIIYIRQIAKEVEHVYD</sequence>
<accession>A0A0A6P0K6</accession>
<reference evidence="3 4" key="1">
    <citation type="submission" date="2016-05" db="EMBL/GenBank/DDBJ databases">
        <title>Single-cell genome of chain-forming Candidatus Thiomargarita nelsonii and comparison to other large sulfur-oxidizing bacteria.</title>
        <authorList>
            <person name="Winkel M."/>
            <person name="Salman V."/>
            <person name="Woyke T."/>
            <person name="Schulz-Vogt H."/>
            <person name="Richter M."/>
            <person name="Flood B."/>
            <person name="Bailey J."/>
            <person name="Amann R."/>
            <person name="Mussmann M."/>
        </authorList>
    </citation>
    <scope>NUCLEOTIDE SEQUENCE [LARGE SCALE GENOMIC DNA]</scope>
    <source>
        <strain evidence="3 4">THI036</strain>
    </source>
</reference>
<feature type="transmembrane region" description="Helical" evidence="1">
    <location>
        <begin position="108"/>
        <end position="128"/>
    </location>
</feature>
<feature type="transmembrane region" description="Helical" evidence="1">
    <location>
        <begin position="271"/>
        <end position="290"/>
    </location>
</feature>